<organism evidence="1 2">
    <name type="scientific">Roseburia amylophila</name>
    <dbReference type="NCBI Taxonomy" id="2981794"/>
    <lineage>
        <taxon>Bacteria</taxon>
        <taxon>Bacillati</taxon>
        <taxon>Bacillota</taxon>
        <taxon>Clostridia</taxon>
        <taxon>Lachnospirales</taxon>
        <taxon>Lachnospiraceae</taxon>
        <taxon>Roseburia</taxon>
    </lineage>
</organism>
<evidence type="ECO:0000313" key="1">
    <source>
        <dbReference type="EMBL" id="MCU6716637.1"/>
    </source>
</evidence>
<proteinExistence type="predicted"/>
<gene>
    <name evidence="1" type="ORF">OCV43_05010</name>
</gene>
<dbReference type="RefSeq" id="WP_262623566.1">
    <property type="nucleotide sequence ID" value="NZ_JAOQKI010000006.1"/>
</dbReference>
<reference evidence="1 2" key="1">
    <citation type="journal article" date="2021" name="ISME Commun">
        <title>Automated analysis of genomic sequences facilitates high-throughput and comprehensive description of bacteria.</title>
        <authorList>
            <person name="Hitch T.C.A."/>
        </authorList>
    </citation>
    <scope>NUCLEOTIDE SEQUENCE [LARGE SCALE GENOMIC DNA]</scope>
    <source>
        <strain evidence="1 2">Sanger_19</strain>
    </source>
</reference>
<name>A0ABT2SC60_9FIRM</name>
<dbReference type="Proteomes" id="UP001209666">
    <property type="component" value="Unassembled WGS sequence"/>
</dbReference>
<keyword evidence="2" id="KW-1185">Reference proteome</keyword>
<accession>A0ABT2SC60</accession>
<dbReference type="NCBIfam" id="NF038315">
    <property type="entry name" value="HxsD_rel"/>
    <property type="match status" value="1"/>
</dbReference>
<sequence>MQTIKLLLNTDIYSEKNIRETCNIYKEYARIKIKWKKPYVELRFDKCKYDPNITIKEFENYLINVENLKK</sequence>
<dbReference type="EMBL" id="JAOQKI010000006">
    <property type="protein sequence ID" value="MCU6716637.1"/>
    <property type="molecule type" value="Genomic_DNA"/>
</dbReference>
<protein>
    <submittedName>
        <fullName evidence="1">HxsD-like protein</fullName>
    </submittedName>
</protein>
<comment type="caution">
    <text evidence="1">The sequence shown here is derived from an EMBL/GenBank/DDBJ whole genome shotgun (WGS) entry which is preliminary data.</text>
</comment>
<dbReference type="InterPro" id="IPR049918">
    <property type="entry name" value="HxsD-rel"/>
</dbReference>
<evidence type="ECO:0000313" key="2">
    <source>
        <dbReference type="Proteomes" id="UP001209666"/>
    </source>
</evidence>